<keyword evidence="7 12" id="KW-0904">Protein phosphatase</keyword>
<dbReference type="InterPro" id="IPR007308">
    <property type="entry name" value="Rtr1/RPAP2_dom"/>
</dbReference>
<keyword evidence="6 12" id="KW-0862">Zinc</keyword>
<evidence type="ECO:0000259" key="14">
    <source>
        <dbReference type="PROSITE" id="PS51479"/>
    </source>
</evidence>
<dbReference type="InterPro" id="IPR038534">
    <property type="entry name" value="Rtr1/RPAP2_sf"/>
</dbReference>
<keyword evidence="3 12" id="KW-0479">Metal-binding</keyword>
<organism evidence="15 16">
    <name type="scientific">Ascosphaera apis ARSEF 7405</name>
    <dbReference type="NCBI Taxonomy" id="392613"/>
    <lineage>
        <taxon>Eukaryota</taxon>
        <taxon>Fungi</taxon>
        <taxon>Dikarya</taxon>
        <taxon>Ascomycota</taxon>
        <taxon>Pezizomycotina</taxon>
        <taxon>Eurotiomycetes</taxon>
        <taxon>Eurotiomycetidae</taxon>
        <taxon>Onygenales</taxon>
        <taxon>Ascosphaeraceae</taxon>
        <taxon>Ascosphaera</taxon>
    </lineage>
</organism>
<dbReference type="VEuPathDB" id="FungiDB:AAP_02092"/>
<accession>A0A168AJH0</accession>
<dbReference type="PANTHER" id="PTHR14732">
    <property type="entry name" value="RNA POLYMERASE II SUBUNIT B1 CTD PHOSPHATASE RPAP2-RELATED"/>
    <property type="match status" value="1"/>
</dbReference>
<feature type="region of interest" description="Disordered" evidence="13">
    <location>
        <begin position="200"/>
        <end position="328"/>
    </location>
</feature>
<comment type="subcellular location">
    <subcellularLocation>
        <location evidence="1 12">Nucleus</location>
    </subcellularLocation>
</comment>
<evidence type="ECO:0000313" key="16">
    <source>
        <dbReference type="Proteomes" id="UP000242877"/>
    </source>
</evidence>
<evidence type="ECO:0000256" key="5">
    <source>
        <dbReference type="ARBA" id="ARBA00022801"/>
    </source>
</evidence>
<evidence type="ECO:0000256" key="9">
    <source>
        <dbReference type="ARBA" id="ARBA00047761"/>
    </source>
</evidence>
<dbReference type="Proteomes" id="UP000242877">
    <property type="component" value="Unassembled WGS sequence"/>
</dbReference>
<protein>
    <recommendedName>
        <fullName evidence="12">RNA polymerase II subunit B1 CTD phosphatase RPAP2 homolog</fullName>
        <ecNumber evidence="12">3.1.3.16</ecNumber>
    </recommendedName>
</protein>
<gene>
    <name evidence="15" type="ORF">AAP_02092</name>
</gene>
<evidence type="ECO:0000256" key="1">
    <source>
        <dbReference type="ARBA" id="ARBA00004123"/>
    </source>
</evidence>
<evidence type="ECO:0000256" key="8">
    <source>
        <dbReference type="ARBA" id="ARBA00023242"/>
    </source>
</evidence>
<dbReference type="GO" id="GO:0043175">
    <property type="term" value="F:RNA polymerase core enzyme binding"/>
    <property type="evidence" value="ECO:0007669"/>
    <property type="project" value="UniProtKB-UniRule"/>
</dbReference>
<dbReference type="PANTHER" id="PTHR14732:SF0">
    <property type="entry name" value="RNA POLYMERASE II SUBUNIT B1 CTD PHOSPHATASE RPAP2-RELATED"/>
    <property type="match status" value="1"/>
</dbReference>
<keyword evidence="5 12" id="KW-0378">Hydrolase</keyword>
<keyword evidence="16" id="KW-1185">Reference proteome</keyword>
<proteinExistence type="inferred from homology"/>
<keyword evidence="4 12" id="KW-0863">Zinc-finger</keyword>
<evidence type="ECO:0000313" key="15">
    <source>
        <dbReference type="EMBL" id="KZZ93999.1"/>
    </source>
</evidence>
<feature type="compositionally biased region" description="Acidic residues" evidence="13">
    <location>
        <begin position="304"/>
        <end position="315"/>
    </location>
</feature>
<evidence type="ECO:0000256" key="6">
    <source>
        <dbReference type="ARBA" id="ARBA00022833"/>
    </source>
</evidence>
<comment type="function">
    <text evidence="12">Putative RNA polymerase II subunit B1 C-terminal domain (CTD) phosphatase involved in RNA polymerase II transcription regulation.</text>
</comment>
<dbReference type="GO" id="GO:0008270">
    <property type="term" value="F:zinc ion binding"/>
    <property type="evidence" value="ECO:0007669"/>
    <property type="project" value="UniProtKB-KW"/>
</dbReference>
<dbReference type="EMBL" id="AZGZ01000007">
    <property type="protein sequence ID" value="KZZ93999.1"/>
    <property type="molecule type" value="Genomic_DNA"/>
</dbReference>
<dbReference type="OrthoDB" id="2590500at2759"/>
<dbReference type="AlphaFoldDB" id="A0A168AJH0"/>
<comment type="catalytic activity">
    <reaction evidence="10 12">
        <text>O-phospho-L-threonyl-[protein] + H2O = L-threonyl-[protein] + phosphate</text>
        <dbReference type="Rhea" id="RHEA:47004"/>
        <dbReference type="Rhea" id="RHEA-COMP:11060"/>
        <dbReference type="Rhea" id="RHEA-COMP:11605"/>
        <dbReference type="ChEBI" id="CHEBI:15377"/>
        <dbReference type="ChEBI" id="CHEBI:30013"/>
        <dbReference type="ChEBI" id="CHEBI:43474"/>
        <dbReference type="ChEBI" id="CHEBI:61977"/>
        <dbReference type="EC" id="3.1.3.16"/>
    </reaction>
</comment>
<comment type="caution">
    <text evidence="15">The sequence shown here is derived from an EMBL/GenBank/DDBJ whole genome shotgun (WGS) entry which is preliminary data.</text>
</comment>
<name>A0A168AJH0_9EURO</name>
<comment type="similarity">
    <text evidence="2 11 12">Belongs to the RPAP2 family.</text>
</comment>
<dbReference type="GO" id="GO:0005737">
    <property type="term" value="C:cytoplasm"/>
    <property type="evidence" value="ECO:0007669"/>
    <property type="project" value="TreeGrafter"/>
</dbReference>
<dbReference type="EC" id="3.1.3.16" evidence="12"/>
<evidence type="ECO:0000256" key="12">
    <source>
        <dbReference type="RuleBase" id="RU367080"/>
    </source>
</evidence>
<evidence type="ECO:0000256" key="11">
    <source>
        <dbReference type="PROSITE-ProRule" id="PRU00812"/>
    </source>
</evidence>
<feature type="compositionally biased region" description="Basic and acidic residues" evidence="13">
    <location>
        <begin position="200"/>
        <end position="235"/>
    </location>
</feature>
<dbReference type="InterPro" id="IPR039693">
    <property type="entry name" value="Rtr1/RPAP2"/>
</dbReference>
<evidence type="ECO:0000256" key="7">
    <source>
        <dbReference type="ARBA" id="ARBA00022912"/>
    </source>
</evidence>
<dbReference type="GO" id="GO:0008420">
    <property type="term" value="F:RNA polymerase II CTD heptapeptide repeat phosphatase activity"/>
    <property type="evidence" value="ECO:0007669"/>
    <property type="project" value="UniProtKB-UniRule"/>
</dbReference>
<dbReference type="Pfam" id="PF04181">
    <property type="entry name" value="RPAP2_Rtr1"/>
    <property type="match status" value="1"/>
</dbReference>
<dbReference type="GO" id="GO:0005634">
    <property type="term" value="C:nucleus"/>
    <property type="evidence" value="ECO:0007669"/>
    <property type="project" value="UniProtKB-SubCell"/>
</dbReference>
<sequence length="328" mass="36410">MTSPSPSTSSTIAYLSSKGIHPSPRHLSAAITRATEIHRRKSLQSQILSHIITLATTLPSSPTSDPAHPSAEDIKILKEKLVPFQPSDFDDLIVERNVEGLCGYALCGRSPRKMPGNASFKIIKVPVSASAAASGVGGGEKKAKVVKKEEYERWCGNECIERAMYLRLQLIEQPSWEREEGFDVKFELLEERREKIRRREEQREMEEKMKRLDIGGKDELAAERGDQARDMKYYDPDAEGGQVRVVEKEADPAKTVARPPSKSDAGAGAIEGYEPKYKPALNKNSGSGSGSGSSHRRHSREPQHEDDEDEDDGDDILERINKHGISFS</sequence>
<feature type="domain" description="RTR1-type" evidence="14">
    <location>
        <begin position="79"/>
        <end position="179"/>
    </location>
</feature>
<evidence type="ECO:0000256" key="2">
    <source>
        <dbReference type="ARBA" id="ARBA00005676"/>
    </source>
</evidence>
<evidence type="ECO:0000256" key="10">
    <source>
        <dbReference type="ARBA" id="ARBA00048336"/>
    </source>
</evidence>
<dbReference type="PROSITE" id="PS51479">
    <property type="entry name" value="ZF_RTR1"/>
    <property type="match status" value="1"/>
</dbReference>
<evidence type="ECO:0000256" key="3">
    <source>
        <dbReference type="ARBA" id="ARBA00022723"/>
    </source>
</evidence>
<dbReference type="Gene3D" id="1.25.40.820">
    <property type="match status" value="1"/>
</dbReference>
<reference evidence="15 16" key="1">
    <citation type="journal article" date="2016" name="Genome Biol. Evol.">
        <title>Divergent and convergent evolution of fungal pathogenicity.</title>
        <authorList>
            <person name="Shang Y."/>
            <person name="Xiao G."/>
            <person name="Zheng P."/>
            <person name="Cen K."/>
            <person name="Zhan S."/>
            <person name="Wang C."/>
        </authorList>
    </citation>
    <scope>NUCLEOTIDE SEQUENCE [LARGE SCALE GENOMIC DNA]</scope>
    <source>
        <strain evidence="15 16">ARSEF 7405</strain>
    </source>
</reference>
<evidence type="ECO:0000256" key="13">
    <source>
        <dbReference type="SAM" id="MobiDB-lite"/>
    </source>
</evidence>
<evidence type="ECO:0000256" key="4">
    <source>
        <dbReference type="ARBA" id="ARBA00022771"/>
    </source>
</evidence>
<keyword evidence="8 12" id="KW-0539">Nucleus</keyword>
<comment type="catalytic activity">
    <reaction evidence="9 12">
        <text>O-phospho-L-seryl-[protein] + H2O = L-seryl-[protein] + phosphate</text>
        <dbReference type="Rhea" id="RHEA:20629"/>
        <dbReference type="Rhea" id="RHEA-COMP:9863"/>
        <dbReference type="Rhea" id="RHEA-COMP:11604"/>
        <dbReference type="ChEBI" id="CHEBI:15377"/>
        <dbReference type="ChEBI" id="CHEBI:29999"/>
        <dbReference type="ChEBI" id="CHEBI:43474"/>
        <dbReference type="ChEBI" id="CHEBI:83421"/>
        <dbReference type="EC" id="3.1.3.16"/>
    </reaction>
</comment>